<evidence type="ECO:0000313" key="1">
    <source>
        <dbReference type="Proteomes" id="UP000887574"/>
    </source>
</evidence>
<keyword evidence="1" id="KW-1185">Reference proteome</keyword>
<dbReference type="InterPro" id="IPR042868">
    <property type="entry name" value="PHYHIP/PHYHIPL"/>
</dbReference>
<dbReference type="Proteomes" id="UP000887574">
    <property type="component" value="Unplaced"/>
</dbReference>
<reference evidence="2" key="1">
    <citation type="submission" date="2022-11" db="UniProtKB">
        <authorList>
            <consortium name="WormBaseParasite"/>
        </authorList>
    </citation>
    <scope>IDENTIFICATION</scope>
</reference>
<dbReference type="AlphaFoldDB" id="A0A915E737"/>
<dbReference type="PANTHER" id="PTHR15698:SF4">
    <property type="entry name" value="PHYTANOYL-COA HYDROXYLASE-INTERACTING PROTEIN-LIKE C-TERMINAL DOMAIN-CONTAINING PROTEIN"/>
    <property type="match status" value="1"/>
</dbReference>
<sequence length="206" mass="23246">MGKSKACFSQHVLCPMVKCLPPHLLETCACTYLPIACSTLPTSTCTSVTTTAIDWQTHYVTVVVSINGSPTDRFCAQHLRLLNMDANPFLRIEALGNYEVPYAFYVNNNVWLRYTTLKMCHWSGGNSTELWPQERALQRLEDNLFEKSSTRYSLLSCVQAELLTPANPISVAKEDYLEVVEVLVRTVDQVVYEQAVQELAPHQPSR</sequence>
<dbReference type="GO" id="GO:0005737">
    <property type="term" value="C:cytoplasm"/>
    <property type="evidence" value="ECO:0007669"/>
    <property type="project" value="TreeGrafter"/>
</dbReference>
<proteinExistence type="predicted"/>
<organism evidence="1 2">
    <name type="scientific">Ditylenchus dipsaci</name>
    <dbReference type="NCBI Taxonomy" id="166011"/>
    <lineage>
        <taxon>Eukaryota</taxon>
        <taxon>Metazoa</taxon>
        <taxon>Ecdysozoa</taxon>
        <taxon>Nematoda</taxon>
        <taxon>Chromadorea</taxon>
        <taxon>Rhabditida</taxon>
        <taxon>Tylenchina</taxon>
        <taxon>Tylenchomorpha</taxon>
        <taxon>Sphaerularioidea</taxon>
        <taxon>Anguinidae</taxon>
        <taxon>Anguininae</taxon>
        <taxon>Ditylenchus</taxon>
    </lineage>
</organism>
<dbReference type="WBParaSite" id="jg3040.3">
    <property type="protein sequence ID" value="jg3040.3"/>
    <property type="gene ID" value="jg3040"/>
</dbReference>
<accession>A0A915E737</accession>
<name>A0A915E737_9BILA</name>
<evidence type="ECO:0000313" key="2">
    <source>
        <dbReference type="WBParaSite" id="jg3040.3"/>
    </source>
</evidence>
<protein>
    <submittedName>
        <fullName evidence="2">HYR domain-containing protein</fullName>
    </submittedName>
</protein>
<dbReference type="PANTHER" id="PTHR15698">
    <property type="entry name" value="PROTEIN CBG15099"/>
    <property type="match status" value="1"/>
</dbReference>